<organism evidence="2 3">
    <name type="scientific">Ridgeia piscesae</name>
    <name type="common">Tubeworm</name>
    <dbReference type="NCBI Taxonomy" id="27915"/>
    <lineage>
        <taxon>Eukaryota</taxon>
        <taxon>Metazoa</taxon>
        <taxon>Spiralia</taxon>
        <taxon>Lophotrochozoa</taxon>
        <taxon>Annelida</taxon>
        <taxon>Polychaeta</taxon>
        <taxon>Sedentaria</taxon>
        <taxon>Canalipalpata</taxon>
        <taxon>Sabellida</taxon>
        <taxon>Siboglinidae</taxon>
        <taxon>Ridgeia</taxon>
    </lineage>
</organism>
<evidence type="ECO:0000313" key="2">
    <source>
        <dbReference type="EMBL" id="KAK2179439.1"/>
    </source>
</evidence>
<evidence type="ECO:0000313" key="3">
    <source>
        <dbReference type="Proteomes" id="UP001209878"/>
    </source>
</evidence>
<comment type="caution">
    <text evidence="2">The sequence shown here is derived from an EMBL/GenBank/DDBJ whole genome shotgun (WGS) entry which is preliminary data.</text>
</comment>
<dbReference type="AlphaFoldDB" id="A0AAD9NU28"/>
<name>A0AAD9NU28_RIDPI</name>
<gene>
    <name evidence="2" type="ORF">NP493_489g02011</name>
</gene>
<keyword evidence="3" id="KW-1185">Reference proteome</keyword>
<sequence>MLTSRMPSSCSRNVSVSVTFSSFWVLKLGRLLYFRNFLPDSTSTSANSRSPSDRSESRSVKCLLTVFKCSFAHLVNVFFWINFHWASSANSRSVAGISSSSSSP</sequence>
<reference evidence="2" key="1">
    <citation type="journal article" date="2023" name="Mol. Biol. Evol.">
        <title>Third-Generation Sequencing Reveals the Adaptive Role of the Epigenome in Three Deep-Sea Polychaetes.</title>
        <authorList>
            <person name="Perez M."/>
            <person name="Aroh O."/>
            <person name="Sun Y."/>
            <person name="Lan Y."/>
            <person name="Juniper S.K."/>
            <person name="Young C.R."/>
            <person name="Angers B."/>
            <person name="Qian P.Y."/>
        </authorList>
    </citation>
    <scope>NUCLEOTIDE SEQUENCE</scope>
    <source>
        <strain evidence="2">R07B-5</strain>
    </source>
</reference>
<proteinExistence type="predicted"/>
<feature type="compositionally biased region" description="Low complexity" evidence="1">
    <location>
        <begin position="39"/>
        <end position="50"/>
    </location>
</feature>
<feature type="region of interest" description="Disordered" evidence="1">
    <location>
        <begin position="39"/>
        <end position="58"/>
    </location>
</feature>
<dbReference type="Proteomes" id="UP001209878">
    <property type="component" value="Unassembled WGS sequence"/>
</dbReference>
<evidence type="ECO:0000256" key="1">
    <source>
        <dbReference type="SAM" id="MobiDB-lite"/>
    </source>
</evidence>
<protein>
    <submittedName>
        <fullName evidence="2">Uncharacterized protein</fullName>
    </submittedName>
</protein>
<accession>A0AAD9NU28</accession>
<dbReference type="EMBL" id="JAODUO010000490">
    <property type="protein sequence ID" value="KAK2179439.1"/>
    <property type="molecule type" value="Genomic_DNA"/>
</dbReference>